<evidence type="ECO:0000259" key="4">
    <source>
        <dbReference type="Pfam" id="PF21773"/>
    </source>
</evidence>
<evidence type="ECO:0000256" key="3">
    <source>
        <dbReference type="SAM" id="MobiDB-lite"/>
    </source>
</evidence>
<reference evidence="5" key="1">
    <citation type="submission" date="2019-11" db="UniProtKB">
        <authorList>
            <consortium name="WormBaseParasite"/>
        </authorList>
    </citation>
    <scope>IDENTIFICATION</scope>
</reference>
<dbReference type="PANTHER" id="PTHR21694:SF18">
    <property type="entry name" value="COILED-COIL DOMAIN-CONTAINING PROTEIN 63"/>
    <property type="match status" value="1"/>
</dbReference>
<evidence type="ECO:0000256" key="1">
    <source>
        <dbReference type="ARBA" id="ARBA00023054"/>
    </source>
</evidence>
<evidence type="ECO:0000256" key="2">
    <source>
        <dbReference type="SAM" id="Coils"/>
    </source>
</evidence>
<dbReference type="AlphaFoldDB" id="A0A5K3FKX2"/>
<sequence>MISAYFKGTHDDESEKELELEYAKIEQQCRKVGREKRKLFERTGAIIQKQEKEISFLQSVNGELKLQLSLVDCAASRKNDAKSIVELRQLVMNYEDLLNKIDKEGLKQEKLDSEIRHYTRKNNSLFSTGGINYLQCVQEYEKSKCISENKLYKKNESLGLIFTAIDKIRSEIDNLYIERQEFVKTWEKLQRKVNRITSEKNAVIKSSLKAYEEREEILRKSRNLGAKIEKEKISFDVELKELQRMNENACEYRKFMEVKSKCRTSQMANRKRVGGKQASKFEVERNLLAQYEAAFKALEELLGEKDVDKIVDIFKKNEAEISRTLEYVNVNNSECSKIEEEIHLIEAEKVQALKEIDLQACSFQDQIMQLNEEHKRVMRDSAALMKSLNASKRCVDLYLKNAKAMFSLMNYEPDSELDFDLMTAENVEGIVRALEQRVDHLVNMFLVTKCKQATDRPSSVATEAEGSLPTDSALSEDAATVGTVDDTDDLPSVGEINDEISVDSGNISQPISETQLRMYF</sequence>
<accession>A0A5K3FKX2</accession>
<name>A0A5K3FKX2_MESCO</name>
<dbReference type="Pfam" id="PF21773">
    <property type="entry name" value="ODAD1_CC"/>
    <property type="match status" value="1"/>
</dbReference>
<protein>
    <submittedName>
        <fullName evidence="5">Coiled-coil domain-containing protein 63</fullName>
    </submittedName>
</protein>
<dbReference type="InterPro" id="IPR051876">
    <property type="entry name" value="ODA-DC/CCD"/>
</dbReference>
<evidence type="ECO:0000313" key="5">
    <source>
        <dbReference type="WBParaSite" id="MCU_009243-RB"/>
    </source>
</evidence>
<dbReference type="WBParaSite" id="MCU_009243-RB">
    <property type="protein sequence ID" value="MCU_009243-RB"/>
    <property type="gene ID" value="MCU_009243"/>
</dbReference>
<feature type="coiled-coil region" evidence="2">
    <location>
        <begin position="15"/>
        <end position="104"/>
    </location>
</feature>
<keyword evidence="1 2" id="KW-0175">Coiled coil</keyword>
<feature type="region of interest" description="Disordered" evidence="3">
    <location>
        <begin position="456"/>
        <end position="491"/>
    </location>
</feature>
<feature type="domain" description="ODAD1 central coiled coil region" evidence="4">
    <location>
        <begin position="142"/>
        <end position="411"/>
    </location>
</feature>
<dbReference type="PANTHER" id="PTHR21694">
    <property type="entry name" value="COILED-COIL DOMAIN-CONTAINING PROTEIN 63"/>
    <property type="match status" value="1"/>
</dbReference>
<organism evidence="5">
    <name type="scientific">Mesocestoides corti</name>
    <name type="common">Flatworm</name>
    <dbReference type="NCBI Taxonomy" id="53468"/>
    <lineage>
        <taxon>Eukaryota</taxon>
        <taxon>Metazoa</taxon>
        <taxon>Spiralia</taxon>
        <taxon>Lophotrochozoa</taxon>
        <taxon>Platyhelminthes</taxon>
        <taxon>Cestoda</taxon>
        <taxon>Eucestoda</taxon>
        <taxon>Cyclophyllidea</taxon>
        <taxon>Mesocestoididae</taxon>
        <taxon>Mesocestoides</taxon>
    </lineage>
</organism>
<proteinExistence type="predicted"/>
<dbReference type="InterPro" id="IPR049258">
    <property type="entry name" value="ODAD1_CC"/>
</dbReference>